<evidence type="ECO:0000256" key="1">
    <source>
        <dbReference type="SAM" id="Phobius"/>
    </source>
</evidence>
<keyword evidence="1" id="KW-0472">Membrane</keyword>
<reference evidence="2 3" key="1">
    <citation type="submission" date="2018-01" db="EMBL/GenBank/DDBJ databases">
        <title>Genome Sequencing and Assembly of Anaerobacter polyendosporus strain CT4.</title>
        <authorList>
            <person name="Tachaapaikoon C."/>
            <person name="Sutheeworapong S."/>
            <person name="Jenjaroenpun P."/>
            <person name="Wongsurawat T."/>
            <person name="Nookeaw I."/>
            <person name="Cheawchanlertfa P."/>
            <person name="Kosugi A."/>
            <person name="Cheevadhanarak S."/>
            <person name="Ratanakhanokchai K."/>
        </authorList>
    </citation>
    <scope>NUCLEOTIDE SEQUENCE [LARGE SCALE GENOMIC DNA]</scope>
    <source>
        <strain evidence="2 3">CT4</strain>
    </source>
</reference>
<keyword evidence="1" id="KW-0812">Transmembrane</keyword>
<dbReference type="AlphaFoldDB" id="A0A3R5R264"/>
<keyword evidence="1" id="KW-1133">Transmembrane helix</keyword>
<organism evidence="2 3">
    <name type="scientific">Clostridium manihotivorum</name>
    <dbReference type="NCBI Taxonomy" id="2320868"/>
    <lineage>
        <taxon>Bacteria</taxon>
        <taxon>Bacillati</taxon>
        <taxon>Bacillota</taxon>
        <taxon>Clostridia</taxon>
        <taxon>Eubacteriales</taxon>
        <taxon>Clostridiaceae</taxon>
        <taxon>Clostridium</taxon>
    </lineage>
</organism>
<keyword evidence="3" id="KW-1185">Reference proteome</keyword>
<accession>A0A3R5R264</accession>
<dbReference type="EMBL" id="CP025746">
    <property type="protein sequence ID" value="QAA35062.1"/>
    <property type="molecule type" value="Genomic_DNA"/>
</dbReference>
<dbReference type="KEGG" id="cmah:C1I91_27355"/>
<evidence type="ECO:0000313" key="2">
    <source>
        <dbReference type="EMBL" id="QAA35062.1"/>
    </source>
</evidence>
<dbReference type="Proteomes" id="UP000286268">
    <property type="component" value="Chromosome"/>
</dbReference>
<feature type="transmembrane region" description="Helical" evidence="1">
    <location>
        <begin position="6"/>
        <end position="26"/>
    </location>
</feature>
<proteinExistence type="predicted"/>
<name>A0A3R5R264_9CLOT</name>
<evidence type="ECO:0000313" key="3">
    <source>
        <dbReference type="Proteomes" id="UP000286268"/>
    </source>
</evidence>
<gene>
    <name evidence="2" type="ORF">C1I91_27355</name>
</gene>
<protein>
    <submittedName>
        <fullName evidence="2">Uncharacterized protein</fullName>
    </submittedName>
</protein>
<sequence length="62" mass="7106">MVLDMILIAFMTLLTIIINLLIIIALNPNSKFCDFELDISIKSLKIKFKTKEKSAPSTKRKH</sequence>
<dbReference type="OrthoDB" id="9971022at2"/>